<proteinExistence type="predicted"/>
<dbReference type="KEGG" id="shx:MS3_00011013"/>
<dbReference type="Proteomes" id="UP000471633">
    <property type="component" value="Unassembled WGS sequence"/>
</dbReference>
<keyword evidence="2" id="KW-1185">Reference proteome</keyword>
<evidence type="ECO:0000313" key="2">
    <source>
        <dbReference type="Proteomes" id="UP000471633"/>
    </source>
</evidence>
<dbReference type="CTD" id="75578337"/>
<comment type="caution">
    <text evidence="1">The sequence shown here is derived from an EMBL/GenBank/DDBJ whole genome shotgun (WGS) entry which is preliminary data.</text>
</comment>
<name>A0A922IKU6_SCHHA</name>
<reference evidence="1" key="4">
    <citation type="journal article" date="2022" name="PLoS Pathog.">
        <title>Chromosome-level genome of Schistosoma haematobium underpins genome-wide explorations of molecular variation.</title>
        <authorList>
            <person name="Stroehlein A.J."/>
            <person name="Korhonen P.K."/>
            <person name="Lee V.V."/>
            <person name="Ralph S.A."/>
            <person name="Mentink-Kane M."/>
            <person name="You H."/>
            <person name="McManus D.P."/>
            <person name="Tchuente L.T."/>
            <person name="Stothard J.R."/>
            <person name="Kaur P."/>
            <person name="Dudchenko O."/>
            <person name="Aiden E.L."/>
            <person name="Yang B."/>
            <person name="Yang H."/>
            <person name="Emery A.M."/>
            <person name="Webster B.L."/>
            <person name="Brindley P.J."/>
            <person name="Rollinson D."/>
            <person name="Chang B.C.H."/>
            <person name="Gasser R.B."/>
            <person name="Young N.D."/>
        </authorList>
    </citation>
    <scope>NUCLEOTIDE SEQUENCE</scope>
</reference>
<reference evidence="1" key="1">
    <citation type="journal article" date="2012" name="Nat. Genet.">
        <title>Whole-genome sequence of Schistosoma haematobium.</title>
        <authorList>
            <person name="Young N.D."/>
            <person name="Jex A.R."/>
            <person name="Li B."/>
            <person name="Liu S."/>
            <person name="Yang L."/>
            <person name="Xiong Z."/>
            <person name="Li Y."/>
            <person name="Cantacessi C."/>
            <person name="Hall R.S."/>
            <person name="Xu X."/>
            <person name="Chen F."/>
            <person name="Wu X."/>
            <person name="Zerlotini A."/>
            <person name="Oliveira G."/>
            <person name="Hofmann A."/>
            <person name="Zhang G."/>
            <person name="Fang X."/>
            <person name="Kang Y."/>
            <person name="Campbell B.E."/>
            <person name="Loukas A."/>
            <person name="Ranganathan S."/>
            <person name="Rollinson D."/>
            <person name="Rinaldi G."/>
            <person name="Brindley P.J."/>
            <person name="Yang H."/>
            <person name="Wang J."/>
            <person name="Wang J."/>
            <person name="Gasser R.B."/>
        </authorList>
    </citation>
    <scope>NUCLEOTIDE SEQUENCE</scope>
</reference>
<accession>A0A922IKU6</accession>
<dbReference type="EMBL" id="AMPZ03000006">
    <property type="protein sequence ID" value="KAH9581027.1"/>
    <property type="molecule type" value="Genomic_DNA"/>
</dbReference>
<dbReference type="RefSeq" id="XP_051065238.1">
    <property type="nucleotide sequence ID" value="XM_051219420.1"/>
</dbReference>
<gene>
    <name evidence="1" type="ORF">MS3_00011013</name>
</gene>
<sequence>MDPIEKKYYMIPKKTNNVQSTIFAYGKIQCGEKDCPKHNSTEACKDAKTPNTTCIWCERANKCITNNDMDSHEFKVNGCQNKNSSNINVSTEPPLIRQEETTSRTTEADIRKELELTTQNTETHLVNIWYFVIIVVSYFSEYNY</sequence>
<evidence type="ECO:0008006" key="3">
    <source>
        <dbReference type="Google" id="ProtNLM"/>
    </source>
</evidence>
<dbReference type="AlphaFoldDB" id="A0A922IKU6"/>
<reference evidence="1" key="2">
    <citation type="journal article" date="2019" name="Gigascience">
        <title>High-quality Schistosoma haematobium genome achieved by single-molecule and long-range sequencing.</title>
        <authorList>
            <person name="Stroehlein A.J."/>
            <person name="Korhonen P.K."/>
            <person name="Chong T.M."/>
            <person name="Lim Y.L."/>
            <person name="Chan K.G."/>
            <person name="Webster B."/>
            <person name="Rollinson D."/>
            <person name="Brindley P.J."/>
            <person name="Gasser R.B."/>
            <person name="Young N.D."/>
        </authorList>
    </citation>
    <scope>NUCLEOTIDE SEQUENCE</scope>
</reference>
<organism evidence="1 2">
    <name type="scientific">Schistosoma haematobium</name>
    <name type="common">Blood fluke</name>
    <dbReference type="NCBI Taxonomy" id="6185"/>
    <lineage>
        <taxon>Eukaryota</taxon>
        <taxon>Metazoa</taxon>
        <taxon>Spiralia</taxon>
        <taxon>Lophotrochozoa</taxon>
        <taxon>Platyhelminthes</taxon>
        <taxon>Trematoda</taxon>
        <taxon>Digenea</taxon>
        <taxon>Strigeidida</taxon>
        <taxon>Schistosomatoidea</taxon>
        <taxon>Schistosomatidae</taxon>
        <taxon>Schistosoma</taxon>
    </lineage>
</organism>
<dbReference type="GeneID" id="75578337"/>
<evidence type="ECO:0000313" key="1">
    <source>
        <dbReference type="EMBL" id="KAH9581027.1"/>
    </source>
</evidence>
<reference evidence="1" key="3">
    <citation type="submission" date="2021-06" db="EMBL/GenBank/DDBJ databases">
        <title>Chromosome-level genome assembly for S. haematobium.</title>
        <authorList>
            <person name="Stroehlein A.J."/>
        </authorList>
    </citation>
    <scope>NUCLEOTIDE SEQUENCE</scope>
</reference>
<protein>
    <recommendedName>
        <fullName evidence="3">Egg protein CP391S-like protein</fullName>
    </recommendedName>
</protein>